<organism evidence="15 16">
    <name type="scientific">Micromonospora inyonensis</name>
    <dbReference type="NCBI Taxonomy" id="47866"/>
    <lineage>
        <taxon>Bacteria</taxon>
        <taxon>Bacillati</taxon>
        <taxon>Actinomycetota</taxon>
        <taxon>Actinomycetes</taxon>
        <taxon>Micromonosporales</taxon>
        <taxon>Micromonosporaceae</taxon>
        <taxon>Micromonospora</taxon>
    </lineage>
</organism>
<dbReference type="Pfam" id="PF01266">
    <property type="entry name" value="DAO"/>
    <property type="match status" value="1"/>
</dbReference>
<dbReference type="GO" id="GO:0009331">
    <property type="term" value="C:glycerol-3-phosphate dehydrogenase (FAD) complex"/>
    <property type="evidence" value="ECO:0007669"/>
    <property type="project" value="UniProtKB-UniRule"/>
</dbReference>
<feature type="region of interest" description="Disordered" evidence="12">
    <location>
        <begin position="578"/>
        <end position="621"/>
    </location>
</feature>
<dbReference type="PANTHER" id="PTHR11985:SF31">
    <property type="entry name" value="GLYCEROL-3-PHOSPHATE DEHYDROGENASE 2"/>
    <property type="match status" value="1"/>
</dbReference>
<dbReference type="STRING" id="47866.GA0074694_0792"/>
<dbReference type="InterPro" id="IPR006076">
    <property type="entry name" value="FAD-dep_OxRdtase"/>
</dbReference>
<evidence type="ECO:0000256" key="3">
    <source>
        <dbReference type="ARBA" id="ARBA00007330"/>
    </source>
</evidence>
<evidence type="ECO:0000256" key="11">
    <source>
        <dbReference type="RuleBase" id="RU361217"/>
    </source>
</evidence>
<dbReference type="InterPro" id="IPR038299">
    <property type="entry name" value="DAO_C_sf"/>
</dbReference>
<evidence type="ECO:0000313" key="15">
    <source>
        <dbReference type="EMBL" id="SCL14501.1"/>
    </source>
</evidence>
<keyword evidence="7" id="KW-0319">Glycerol metabolism</keyword>
<dbReference type="EC" id="1.1.5.3" evidence="4 11"/>
<evidence type="ECO:0000256" key="5">
    <source>
        <dbReference type="ARBA" id="ARBA00022490"/>
    </source>
</evidence>
<evidence type="ECO:0000256" key="2">
    <source>
        <dbReference type="ARBA" id="ARBA00004496"/>
    </source>
</evidence>
<keyword evidence="9 11" id="KW-0560">Oxidoreductase</keyword>
<evidence type="ECO:0000256" key="8">
    <source>
        <dbReference type="ARBA" id="ARBA00022827"/>
    </source>
</evidence>
<keyword evidence="16" id="KW-1185">Reference proteome</keyword>
<evidence type="ECO:0000313" key="16">
    <source>
        <dbReference type="Proteomes" id="UP000198906"/>
    </source>
</evidence>
<comment type="catalytic activity">
    <reaction evidence="10 11">
        <text>a quinone + sn-glycerol 3-phosphate = dihydroxyacetone phosphate + a quinol</text>
        <dbReference type="Rhea" id="RHEA:18977"/>
        <dbReference type="ChEBI" id="CHEBI:24646"/>
        <dbReference type="ChEBI" id="CHEBI:57597"/>
        <dbReference type="ChEBI" id="CHEBI:57642"/>
        <dbReference type="ChEBI" id="CHEBI:132124"/>
        <dbReference type="EC" id="1.1.5.3"/>
    </reaction>
</comment>
<dbReference type="InterPro" id="IPR031656">
    <property type="entry name" value="DAO_C"/>
</dbReference>
<dbReference type="EMBL" id="FMHU01000001">
    <property type="protein sequence ID" value="SCL14501.1"/>
    <property type="molecule type" value="Genomic_DNA"/>
</dbReference>
<evidence type="ECO:0000259" key="14">
    <source>
        <dbReference type="Pfam" id="PF16901"/>
    </source>
</evidence>
<dbReference type="GO" id="GO:0006071">
    <property type="term" value="P:glycerol metabolic process"/>
    <property type="evidence" value="ECO:0007669"/>
    <property type="project" value="UniProtKB-KW"/>
</dbReference>
<dbReference type="GO" id="GO:0004368">
    <property type="term" value="F:glycerol-3-phosphate dehydrogenase (quinone) activity"/>
    <property type="evidence" value="ECO:0007669"/>
    <property type="project" value="UniProtKB-EC"/>
</dbReference>
<dbReference type="FunFam" id="1.10.8.870:FF:000003">
    <property type="entry name" value="Glycerol-3-phosphate dehydrogenase"/>
    <property type="match status" value="1"/>
</dbReference>
<accession>A0A1C6RBI1</accession>
<dbReference type="Gene3D" id="3.30.9.10">
    <property type="entry name" value="D-Amino Acid Oxidase, subunit A, domain 2"/>
    <property type="match status" value="1"/>
</dbReference>
<feature type="domain" description="FAD dependent oxidoreductase" evidence="13">
    <location>
        <begin position="44"/>
        <end position="417"/>
    </location>
</feature>
<dbReference type="AlphaFoldDB" id="A0A1C6RBI1"/>
<comment type="subcellular location">
    <subcellularLocation>
        <location evidence="2">Cytoplasm</location>
    </subcellularLocation>
</comment>
<feature type="domain" description="Alpha-glycerophosphate oxidase C-terminal" evidence="14">
    <location>
        <begin position="440"/>
        <end position="563"/>
    </location>
</feature>
<dbReference type="InterPro" id="IPR036188">
    <property type="entry name" value="FAD/NAD-bd_sf"/>
</dbReference>
<evidence type="ECO:0000256" key="6">
    <source>
        <dbReference type="ARBA" id="ARBA00022630"/>
    </source>
</evidence>
<sequence>MPPTVGPGYRERVRDPNISRAAAGQLSPVRRAADLRRLRAERFDVLVIGGGVTGAGAALDAASRGLKVALVEARDFAAGTSSRSSKLIHGGLRYLEQLEFGLVHEALTERGLLATRLAPHLVRPVPILVPLPDGGGVRDLPARAWRRAYYGTGVAAYDVFAGLFGGGRGMPLHRHLTREGTRRVFPSLRPDKVAGAIRYFDGQVDDARLVVTLARTAASLGATMVTSARAVGLIRQAREVTGVRVRDLEAPPGSPGAEFEVHARTVIAATGVWSDDMSRMLNDVGLRPGVRVRASKGVHLVVPRSAITGEAGLILRTPTSVLFVIPWGGHWIIGTTDTDWRLDRSHPAASARDIEYLLEQVNLVLDKPLTTADIEGVYAGLRPLLSGEADSTSKLSREHAVVEPMLGLLLVAGGKYTTYRVMAGDVVDRAARRLGNVRPSRTADLPLLGADGYAAMWRDRADLARRHGVPVGVVEHLLERYGSLTLDLLALIAADPLLAAPLAGAPEYLAAEVTYAAQAEGALHLEDVLTRRTRISFETSHRGLESVEHTAELMGAVLGWDADVRAREVAHYRARVEAERQSQRMPDDATADAARLGAPDVRGFAADRGTDSDLSGLPAPY</sequence>
<gene>
    <name evidence="15" type="ORF">GA0074694_0792</name>
</gene>
<evidence type="ECO:0000256" key="12">
    <source>
        <dbReference type="SAM" id="MobiDB-lite"/>
    </source>
</evidence>
<keyword evidence="8" id="KW-0274">FAD</keyword>
<dbReference type="PRINTS" id="PR01001">
    <property type="entry name" value="FADG3PDH"/>
</dbReference>
<dbReference type="GO" id="GO:0046168">
    <property type="term" value="P:glycerol-3-phosphate catabolic process"/>
    <property type="evidence" value="ECO:0007669"/>
    <property type="project" value="TreeGrafter"/>
</dbReference>
<keyword evidence="6 11" id="KW-0285">Flavoprotein</keyword>
<dbReference type="PANTHER" id="PTHR11985">
    <property type="entry name" value="GLYCEROL-3-PHOSPHATE DEHYDROGENASE"/>
    <property type="match status" value="1"/>
</dbReference>
<comment type="cofactor">
    <cofactor evidence="1 11">
        <name>FAD</name>
        <dbReference type="ChEBI" id="CHEBI:57692"/>
    </cofactor>
</comment>
<reference evidence="16" key="1">
    <citation type="submission" date="2016-06" db="EMBL/GenBank/DDBJ databases">
        <authorList>
            <person name="Varghese N."/>
        </authorList>
    </citation>
    <scope>NUCLEOTIDE SEQUENCE [LARGE SCALE GENOMIC DNA]</scope>
    <source>
        <strain evidence="16">DSM 46123</strain>
    </source>
</reference>
<dbReference type="PROSITE" id="PS00978">
    <property type="entry name" value="FAD_G3PDH_2"/>
    <property type="match status" value="1"/>
</dbReference>
<protein>
    <recommendedName>
        <fullName evidence="4 11">Glycerol-3-phosphate dehydrogenase</fullName>
        <ecNumber evidence="4 11">1.1.5.3</ecNumber>
    </recommendedName>
</protein>
<feature type="compositionally biased region" description="Basic and acidic residues" evidence="12">
    <location>
        <begin position="578"/>
        <end position="587"/>
    </location>
</feature>
<dbReference type="Proteomes" id="UP000198906">
    <property type="component" value="Unassembled WGS sequence"/>
</dbReference>
<evidence type="ECO:0000256" key="9">
    <source>
        <dbReference type="ARBA" id="ARBA00023002"/>
    </source>
</evidence>
<evidence type="ECO:0000256" key="1">
    <source>
        <dbReference type="ARBA" id="ARBA00001974"/>
    </source>
</evidence>
<evidence type="ECO:0000256" key="7">
    <source>
        <dbReference type="ARBA" id="ARBA00022798"/>
    </source>
</evidence>
<keyword evidence="5" id="KW-0963">Cytoplasm</keyword>
<dbReference type="Gene3D" id="3.50.50.60">
    <property type="entry name" value="FAD/NAD(P)-binding domain"/>
    <property type="match status" value="1"/>
</dbReference>
<dbReference type="Gene3D" id="1.10.8.870">
    <property type="entry name" value="Alpha-glycerophosphate oxidase, cap domain"/>
    <property type="match status" value="1"/>
</dbReference>
<evidence type="ECO:0000259" key="13">
    <source>
        <dbReference type="Pfam" id="PF01266"/>
    </source>
</evidence>
<dbReference type="Pfam" id="PF16901">
    <property type="entry name" value="DAO_C"/>
    <property type="match status" value="1"/>
</dbReference>
<dbReference type="PROSITE" id="PS00977">
    <property type="entry name" value="FAD_G3PDH_1"/>
    <property type="match status" value="1"/>
</dbReference>
<proteinExistence type="inferred from homology"/>
<comment type="similarity">
    <text evidence="3 11">Belongs to the FAD-dependent glycerol-3-phosphate dehydrogenase family.</text>
</comment>
<dbReference type="InterPro" id="IPR000447">
    <property type="entry name" value="G3P_DH_FAD-dep"/>
</dbReference>
<name>A0A1C6RBI1_9ACTN</name>
<evidence type="ECO:0000256" key="10">
    <source>
        <dbReference type="ARBA" id="ARBA00049055"/>
    </source>
</evidence>
<dbReference type="SUPFAM" id="SSF51905">
    <property type="entry name" value="FAD/NAD(P)-binding domain"/>
    <property type="match status" value="1"/>
</dbReference>
<evidence type="ECO:0000256" key="4">
    <source>
        <dbReference type="ARBA" id="ARBA00013029"/>
    </source>
</evidence>